<gene>
    <name evidence="2" type="ORF">llap_7922</name>
</gene>
<keyword evidence="3" id="KW-1185">Reference proteome</keyword>
<evidence type="ECO:0000256" key="1">
    <source>
        <dbReference type="SAM" id="MobiDB-lite"/>
    </source>
</evidence>
<proteinExistence type="predicted"/>
<name>A0A2I0U6P9_LIMLA</name>
<feature type="region of interest" description="Disordered" evidence="1">
    <location>
        <begin position="26"/>
        <end position="75"/>
    </location>
</feature>
<protein>
    <submittedName>
        <fullName evidence="2">Uncharacterized protein</fullName>
    </submittedName>
</protein>
<sequence length="102" mass="10881">MLAEAAEEAVPAARLLLVVVRRRERELQAAEPPPGAGGGGGDPPLPPPPPLWPWEWSGRLPEPGFSPGAAARGAEGRDKIRFSGLDMLPLFPPFRGSLRQDV</sequence>
<organism evidence="2 3">
    <name type="scientific">Limosa lapponica baueri</name>
    <dbReference type="NCBI Taxonomy" id="1758121"/>
    <lineage>
        <taxon>Eukaryota</taxon>
        <taxon>Metazoa</taxon>
        <taxon>Chordata</taxon>
        <taxon>Craniata</taxon>
        <taxon>Vertebrata</taxon>
        <taxon>Euteleostomi</taxon>
        <taxon>Archelosauria</taxon>
        <taxon>Archosauria</taxon>
        <taxon>Dinosauria</taxon>
        <taxon>Saurischia</taxon>
        <taxon>Theropoda</taxon>
        <taxon>Coelurosauria</taxon>
        <taxon>Aves</taxon>
        <taxon>Neognathae</taxon>
        <taxon>Neoaves</taxon>
        <taxon>Charadriiformes</taxon>
        <taxon>Scolopacidae</taxon>
        <taxon>Limosa</taxon>
    </lineage>
</organism>
<evidence type="ECO:0000313" key="3">
    <source>
        <dbReference type="Proteomes" id="UP000233556"/>
    </source>
</evidence>
<dbReference type="Proteomes" id="UP000233556">
    <property type="component" value="Unassembled WGS sequence"/>
</dbReference>
<reference evidence="3" key="2">
    <citation type="submission" date="2017-12" db="EMBL/GenBank/DDBJ databases">
        <title>Genome sequence of the Bar-tailed Godwit (Limosa lapponica baueri).</title>
        <authorList>
            <person name="Lima N.C.B."/>
            <person name="Parody-Merino A.M."/>
            <person name="Battley P.F."/>
            <person name="Fidler A.E."/>
            <person name="Prosdocimi F."/>
        </authorList>
    </citation>
    <scope>NUCLEOTIDE SEQUENCE [LARGE SCALE GENOMIC DNA]</scope>
</reference>
<accession>A0A2I0U6P9</accession>
<feature type="compositionally biased region" description="Pro residues" evidence="1">
    <location>
        <begin position="43"/>
        <end position="52"/>
    </location>
</feature>
<evidence type="ECO:0000313" key="2">
    <source>
        <dbReference type="EMBL" id="PKU41770.1"/>
    </source>
</evidence>
<reference evidence="3" key="1">
    <citation type="submission" date="2017-11" db="EMBL/GenBank/DDBJ databases">
        <authorList>
            <person name="Lima N.C."/>
            <person name="Parody-Merino A.M."/>
            <person name="Battley P.F."/>
            <person name="Fidler A.E."/>
            <person name="Prosdocimi F."/>
        </authorList>
    </citation>
    <scope>NUCLEOTIDE SEQUENCE [LARGE SCALE GENOMIC DNA]</scope>
</reference>
<dbReference type="EMBL" id="KZ506076">
    <property type="protein sequence ID" value="PKU41770.1"/>
    <property type="molecule type" value="Genomic_DNA"/>
</dbReference>
<dbReference type="AlphaFoldDB" id="A0A2I0U6P9"/>